<dbReference type="Gene3D" id="3.30.710.10">
    <property type="entry name" value="Potassium Channel Kv1.1, Chain A"/>
    <property type="match status" value="1"/>
</dbReference>
<protein>
    <recommendedName>
        <fullName evidence="1">BTB domain-containing protein</fullName>
    </recommendedName>
</protein>
<dbReference type="EMBL" id="VXIV02001562">
    <property type="protein sequence ID" value="KAF6031810.1"/>
    <property type="molecule type" value="Genomic_DNA"/>
</dbReference>
<comment type="caution">
    <text evidence="2">The sequence shown here is derived from an EMBL/GenBank/DDBJ whole genome shotgun (WGS) entry which is preliminary data.</text>
</comment>
<dbReference type="InterPro" id="IPR000210">
    <property type="entry name" value="BTB/POZ_dom"/>
</dbReference>
<reference evidence="2" key="1">
    <citation type="submission" date="2020-06" db="EMBL/GenBank/DDBJ databases">
        <title>Draft genome of Bugula neritina, a colonial animal packing powerful symbionts and potential medicines.</title>
        <authorList>
            <person name="Rayko M."/>
        </authorList>
    </citation>
    <scope>NUCLEOTIDE SEQUENCE [LARGE SCALE GENOMIC DNA]</scope>
    <source>
        <strain evidence="2">Kwan_BN1</strain>
    </source>
</reference>
<gene>
    <name evidence="2" type="ORF">EB796_009888</name>
</gene>
<dbReference type="OrthoDB" id="2306477at2759"/>
<dbReference type="InterPro" id="IPR011333">
    <property type="entry name" value="SKP1/BTB/POZ_sf"/>
</dbReference>
<dbReference type="AlphaFoldDB" id="A0A7J7JZH8"/>
<dbReference type="Pfam" id="PF00651">
    <property type="entry name" value="BTB"/>
    <property type="match status" value="1"/>
</dbReference>
<evidence type="ECO:0000313" key="2">
    <source>
        <dbReference type="EMBL" id="KAF6031810.1"/>
    </source>
</evidence>
<accession>A0A7J7JZH8</accession>
<evidence type="ECO:0000259" key="1">
    <source>
        <dbReference type="PROSITE" id="PS50097"/>
    </source>
</evidence>
<proteinExistence type="predicted"/>
<evidence type="ECO:0000313" key="3">
    <source>
        <dbReference type="Proteomes" id="UP000593567"/>
    </source>
</evidence>
<dbReference type="Proteomes" id="UP000593567">
    <property type="component" value="Unassembled WGS sequence"/>
</dbReference>
<keyword evidence="3" id="KW-1185">Reference proteome</keyword>
<dbReference type="SUPFAM" id="SSF54695">
    <property type="entry name" value="POZ domain"/>
    <property type="match status" value="1"/>
</dbReference>
<organism evidence="2 3">
    <name type="scientific">Bugula neritina</name>
    <name type="common">Brown bryozoan</name>
    <name type="synonym">Sertularia neritina</name>
    <dbReference type="NCBI Taxonomy" id="10212"/>
    <lineage>
        <taxon>Eukaryota</taxon>
        <taxon>Metazoa</taxon>
        <taxon>Spiralia</taxon>
        <taxon>Lophotrochozoa</taxon>
        <taxon>Bryozoa</taxon>
        <taxon>Gymnolaemata</taxon>
        <taxon>Cheilostomatida</taxon>
        <taxon>Flustrina</taxon>
        <taxon>Buguloidea</taxon>
        <taxon>Bugulidae</taxon>
        <taxon>Bugula</taxon>
    </lineage>
</organism>
<dbReference type="PROSITE" id="PS50097">
    <property type="entry name" value="BTB"/>
    <property type="match status" value="1"/>
</dbReference>
<name>A0A7J7JZH8_BUGNE</name>
<sequence length="93" mass="10606">MSEAELKLQKHLSLLREEYVKLQTKFEEMSRKYEIASAASPQSGGDGFVFRLLSIVSQLYDKSQYSDLVINVDGKAIRAHKFVLKARSDHWGS</sequence>
<feature type="domain" description="BTB" evidence="1">
    <location>
        <begin position="66"/>
        <end position="93"/>
    </location>
</feature>